<dbReference type="PANTHER" id="PTHR46273:SF14">
    <property type="entry name" value="G-PROTEIN COUPLED RECEPTOR DMSR-1"/>
    <property type="match status" value="1"/>
</dbReference>
<feature type="transmembrane region" description="Helical" evidence="6">
    <location>
        <begin position="541"/>
        <end position="560"/>
    </location>
</feature>
<feature type="region of interest" description="Disordered" evidence="5">
    <location>
        <begin position="636"/>
        <end position="678"/>
    </location>
</feature>
<dbReference type="InterPro" id="IPR053219">
    <property type="entry name" value="GPCR_Dmsr-1"/>
</dbReference>
<sequence length="678" mass="76622">MYLPHLALSFPARHKHFAAPKCFALILKAFRLSTLIQLLDTERSYKIVCRQRKDSRKTGSSGMIARVLNERGPWALVIIRFAARCGVFSYEEAASLRLKARLTCLTIQSSFASRERKRSENQRKLDPSAMLVTSVRKTFYPIEPIEHPEPRVWSLPHSARRAVPCQLVCQKRSGAKKMNIAEKCQLVAIPLPNESFIYDILFDVHTFYRPIHTYLSIIMCVVGTLCNVCNIVVLTRKQMRTPVNMVLTAMACCDTVVLFSNLIYTTHYTFVAFADCHPRHWSYGWAMFLIAHAHLSLVGHSSSVWLSVMLGLIRFLTLENRKKSASNHRNIGLKHSYCAIAVVLVSVTIFNSPNFLTYRIVEMRLNETCDVTDDSLKFAPSYIPGVSDLALVVNCLVFRLAFWISGIVFKIVPSVCLAFFAYRLSKVLKEVKNNRMKLLKGSRVGNHSSTPASNGTLLVNNGTEVSHSYRGSSKSLHSNYRTNSVRIHNRTSDRTDRTTRMLIMIVVVNVVTETPQGIMAILSGILADQYRQFVYNRLGDILDLLSLCGACTTFIIYCTMSGQFRTEFRRVFIPSWCSSWLAKRLRAASHTSVLTKMTYLTTNHPSTCNDFNNVSERSITMTVVGSSTSVRKFYPNEGIGQSQSEDHPSAEVESPKKEYFSTPESTDESTELLEDVQV</sequence>
<feature type="transmembrane region" description="Helical" evidence="6">
    <location>
        <begin position="337"/>
        <end position="356"/>
    </location>
</feature>
<feature type="compositionally biased region" description="Acidic residues" evidence="5">
    <location>
        <begin position="665"/>
        <end position="678"/>
    </location>
</feature>
<feature type="transmembrane region" description="Helical" evidence="6">
    <location>
        <begin position="285"/>
        <end position="316"/>
    </location>
</feature>
<keyword evidence="9" id="KW-1185">Reference proteome</keyword>
<dbReference type="Pfam" id="PF10324">
    <property type="entry name" value="7TM_GPCR_Srw"/>
    <property type="match status" value="2"/>
</dbReference>
<dbReference type="Proteomes" id="UP001175271">
    <property type="component" value="Unassembled WGS sequence"/>
</dbReference>
<comment type="caution">
    <text evidence="8">The sequence shown here is derived from an EMBL/GenBank/DDBJ whole genome shotgun (WGS) entry which is preliminary data.</text>
</comment>
<gene>
    <name evidence="8" type="ORF">QR680_006906</name>
</gene>
<dbReference type="InterPro" id="IPR000276">
    <property type="entry name" value="GPCR_Rhodpsn"/>
</dbReference>
<keyword evidence="2 6" id="KW-0812">Transmembrane</keyword>
<feature type="transmembrane region" description="Helical" evidence="6">
    <location>
        <begin position="214"/>
        <end position="234"/>
    </location>
</feature>
<dbReference type="PROSITE" id="PS50262">
    <property type="entry name" value="G_PROTEIN_RECEP_F1_2"/>
    <property type="match status" value="1"/>
</dbReference>
<feature type="transmembrane region" description="Helical" evidence="6">
    <location>
        <begin position="502"/>
        <end position="526"/>
    </location>
</feature>
<evidence type="ECO:0000313" key="8">
    <source>
        <dbReference type="EMBL" id="KAK0413622.1"/>
    </source>
</evidence>
<dbReference type="AlphaFoldDB" id="A0AA39HZA1"/>
<feature type="domain" description="G-protein coupled receptors family 1 profile" evidence="7">
    <location>
        <begin position="226"/>
        <end position="557"/>
    </location>
</feature>
<evidence type="ECO:0000256" key="3">
    <source>
        <dbReference type="ARBA" id="ARBA00022989"/>
    </source>
</evidence>
<dbReference type="CDD" id="cd14978">
    <property type="entry name" value="7tmA_FMRFamide_R-like"/>
    <property type="match status" value="1"/>
</dbReference>
<evidence type="ECO:0000256" key="5">
    <source>
        <dbReference type="SAM" id="MobiDB-lite"/>
    </source>
</evidence>
<dbReference type="PRINTS" id="PR00237">
    <property type="entry name" value="GPCRRHODOPSN"/>
</dbReference>
<evidence type="ECO:0000256" key="1">
    <source>
        <dbReference type="ARBA" id="ARBA00004370"/>
    </source>
</evidence>
<dbReference type="PANTHER" id="PTHR46273">
    <property type="entry name" value="MYOSUPPRESSIN RECEPTOR 1, ISOFORM B-RELATED"/>
    <property type="match status" value="1"/>
</dbReference>
<keyword evidence="3 6" id="KW-1133">Transmembrane helix</keyword>
<accession>A0AA39HZA1</accession>
<evidence type="ECO:0000256" key="6">
    <source>
        <dbReference type="SAM" id="Phobius"/>
    </source>
</evidence>
<dbReference type="SUPFAM" id="SSF81321">
    <property type="entry name" value="Family A G protein-coupled receptor-like"/>
    <property type="match status" value="1"/>
</dbReference>
<dbReference type="InterPro" id="IPR019427">
    <property type="entry name" value="7TM_GPCR_serpentine_rcpt_Srw"/>
</dbReference>
<comment type="subcellular location">
    <subcellularLocation>
        <location evidence="1">Membrane</location>
    </subcellularLocation>
</comment>
<reference evidence="8" key="1">
    <citation type="submission" date="2023-06" db="EMBL/GenBank/DDBJ databases">
        <title>Genomic analysis of the entomopathogenic nematode Steinernema hermaphroditum.</title>
        <authorList>
            <person name="Schwarz E.M."/>
            <person name="Heppert J.K."/>
            <person name="Baniya A."/>
            <person name="Schwartz H.T."/>
            <person name="Tan C.-H."/>
            <person name="Antoshechkin I."/>
            <person name="Sternberg P.W."/>
            <person name="Goodrich-Blair H."/>
            <person name="Dillman A.R."/>
        </authorList>
    </citation>
    <scope>NUCLEOTIDE SEQUENCE</scope>
    <source>
        <strain evidence="8">PS9179</strain>
        <tissue evidence="8">Whole animal</tissue>
    </source>
</reference>
<dbReference type="EMBL" id="JAUCMV010000003">
    <property type="protein sequence ID" value="KAK0413622.1"/>
    <property type="molecule type" value="Genomic_DNA"/>
</dbReference>
<dbReference type="SMART" id="SM01381">
    <property type="entry name" value="7TM_GPCR_Srsx"/>
    <property type="match status" value="1"/>
</dbReference>
<evidence type="ECO:0000256" key="2">
    <source>
        <dbReference type="ARBA" id="ARBA00022692"/>
    </source>
</evidence>
<evidence type="ECO:0000259" key="7">
    <source>
        <dbReference type="PROSITE" id="PS50262"/>
    </source>
</evidence>
<evidence type="ECO:0000313" key="9">
    <source>
        <dbReference type="Proteomes" id="UP001175271"/>
    </source>
</evidence>
<dbReference type="GO" id="GO:0008528">
    <property type="term" value="F:G protein-coupled peptide receptor activity"/>
    <property type="evidence" value="ECO:0007669"/>
    <property type="project" value="InterPro"/>
</dbReference>
<evidence type="ECO:0000256" key="4">
    <source>
        <dbReference type="ARBA" id="ARBA00023136"/>
    </source>
</evidence>
<feature type="compositionally biased region" description="Basic and acidic residues" evidence="5">
    <location>
        <begin position="644"/>
        <end position="659"/>
    </location>
</feature>
<dbReference type="Gene3D" id="1.20.1070.10">
    <property type="entry name" value="Rhodopsin 7-helix transmembrane proteins"/>
    <property type="match status" value="1"/>
</dbReference>
<name>A0AA39HZA1_9BILA</name>
<keyword evidence="4 6" id="KW-0472">Membrane</keyword>
<dbReference type="InterPro" id="IPR017452">
    <property type="entry name" value="GPCR_Rhodpsn_7TM"/>
</dbReference>
<proteinExistence type="predicted"/>
<feature type="transmembrane region" description="Helical" evidence="6">
    <location>
        <begin position="400"/>
        <end position="422"/>
    </location>
</feature>
<dbReference type="GO" id="GO:0005886">
    <property type="term" value="C:plasma membrane"/>
    <property type="evidence" value="ECO:0007669"/>
    <property type="project" value="TreeGrafter"/>
</dbReference>
<protein>
    <recommendedName>
        <fullName evidence="7">G-protein coupled receptors family 1 profile domain-containing protein</fullName>
    </recommendedName>
</protein>
<organism evidence="8 9">
    <name type="scientific">Steinernema hermaphroditum</name>
    <dbReference type="NCBI Taxonomy" id="289476"/>
    <lineage>
        <taxon>Eukaryota</taxon>
        <taxon>Metazoa</taxon>
        <taxon>Ecdysozoa</taxon>
        <taxon>Nematoda</taxon>
        <taxon>Chromadorea</taxon>
        <taxon>Rhabditida</taxon>
        <taxon>Tylenchina</taxon>
        <taxon>Panagrolaimomorpha</taxon>
        <taxon>Strongyloidoidea</taxon>
        <taxon>Steinernematidae</taxon>
        <taxon>Steinernema</taxon>
    </lineage>
</organism>